<dbReference type="EMBL" id="KU230356">
    <property type="protein sequence ID" value="ALY07496.1"/>
    <property type="molecule type" value="Genomic_DNA"/>
</dbReference>
<evidence type="ECO:0000313" key="1">
    <source>
        <dbReference type="EMBL" id="ALY07496.1"/>
    </source>
</evidence>
<protein>
    <submittedName>
        <fullName evidence="1">Uncharacterized protein</fullName>
    </submittedName>
</protein>
<organism evidence="1 2">
    <name type="scientific">Nodularia phage vB_NpeS-2AV2</name>
    <dbReference type="NCBI Taxonomy" id="1777122"/>
    <lineage>
        <taxon>Viruses</taxon>
        <taxon>Duplodnaviria</taxon>
        <taxon>Heunggongvirae</taxon>
        <taxon>Uroviricota</taxon>
        <taxon>Caudoviricetes</taxon>
        <taxon>Ravarandavirus</taxon>
        <taxon>Ravarandavirus rv2AV2</taxon>
    </lineage>
</organism>
<sequence>MAIIIDSPDFPDSLLGSYTPFIEVSFDQNTNGVYYPHLANIDYASTKTVVISNPSGAMPLPNDWRLVLLVVANGKSLTPAVNPVSPTAGEFFHNPYTNTVQIYLNEVIPSIVVYGS</sequence>
<dbReference type="Proteomes" id="UP000225722">
    <property type="component" value="Segment"/>
</dbReference>
<name>A0A1L2BWT6_9CAUD</name>
<gene>
    <name evidence="1" type="ORF">2AV2_44</name>
</gene>
<evidence type="ECO:0000313" key="2">
    <source>
        <dbReference type="Proteomes" id="UP000225722"/>
    </source>
</evidence>
<keyword evidence="2" id="KW-1185">Reference proteome</keyword>
<proteinExistence type="predicted"/>
<accession>A0A1L2BWT6</accession>
<reference evidence="2" key="1">
    <citation type="submission" date="2015-12" db="EMBL/GenBank/DDBJ databases">
        <authorList>
            <person name="Sencilo A."/>
            <person name="Bamford D.H."/>
            <person name="Roine E."/>
        </authorList>
    </citation>
    <scope>NUCLEOTIDE SEQUENCE [LARGE SCALE GENOMIC DNA]</scope>
</reference>